<name>A0A226DQF0_FOLCA</name>
<dbReference type="GO" id="GO:0106310">
    <property type="term" value="F:protein serine kinase activity"/>
    <property type="evidence" value="ECO:0007669"/>
    <property type="project" value="RHEA"/>
</dbReference>
<keyword evidence="15" id="KW-0460">Magnesium</keyword>
<organism evidence="24 25">
    <name type="scientific">Folsomia candida</name>
    <name type="common">Springtail</name>
    <dbReference type="NCBI Taxonomy" id="158441"/>
    <lineage>
        <taxon>Eukaryota</taxon>
        <taxon>Metazoa</taxon>
        <taxon>Ecdysozoa</taxon>
        <taxon>Arthropoda</taxon>
        <taxon>Hexapoda</taxon>
        <taxon>Collembola</taxon>
        <taxon>Entomobryomorpha</taxon>
        <taxon>Isotomoidea</taxon>
        <taxon>Isotomidae</taxon>
        <taxon>Proisotominae</taxon>
        <taxon>Folsomia</taxon>
    </lineage>
</organism>
<feature type="binding site" evidence="20">
    <location>
        <position position="213"/>
    </location>
    <ligand>
        <name>ATP</name>
        <dbReference type="ChEBI" id="CHEBI:30616"/>
    </ligand>
</feature>
<evidence type="ECO:0000256" key="13">
    <source>
        <dbReference type="ARBA" id="ARBA00022801"/>
    </source>
</evidence>
<evidence type="ECO:0000256" key="8">
    <source>
        <dbReference type="ARBA" id="ARBA00022527"/>
    </source>
</evidence>
<dbReference type="PROSITE" id="PS01245">
    <property type="entry name" value="RIO1"/>
    <property type="match status" value="1"/>
</dbReference>
<dbReference type="InterPro" id="IPR018935">
    <property type="entry name" value="RIO_kinase_CS"/>
</dbReference>
<feature type="compositionally biased region" description="Basic residues" evidence="22">
    <location>
        <begin position="569"/>
        <end position="589"/>
    </location>
</feature>
<feature type="active site" description="4-aspartylphosphate intermediate" evidence="19">
    <location>
        <position position="366"/>
    </location>
</feature>
<proteinExistence type="inferred from homology"/>
<gene>
    <name evidence="24" type="ORF">Fcan01_18458</name>
</gene>
<feature type="domain" description="RIO kinase" evidence="23">
    <location>
        <begin position="156"/>
        <end position="411"/>
    </location>
</feature>
<evidence type="ECO:0000256" key="7">
    <source>
        <dbReference type="ARBA" id="ARBA00022517"/>
    </source>
</evidence>
<keyword evidence="8 18" id="KW-0723">Serine/threonine-protein kinase</keyword>
<evidence type="ECO:0000256" key="1">
    <source>
        <dbReference type="ARBA" id="ARBA00001946"/>
    </source>
</evidence>
<comment type="similarity">
    <text evidence="3 18">Belongs to the protein kinase superfamily. RIO-type Ser/Thr kinase family.</text>
</comment>
<dbReference type="GO" id="GO:0042254">
    <property type="term" value="P:ribosome biogenesis"/>
    <property type="evidence" value="ECO:0007669"/>
    <property type="project" value="UniProtKB-KW"/>
</dbReference>
<dbReference type="InterPro" id="IPR051272">
    <property type="entry name" value="RIO-type_Ser/Thr_kinase"/>
</dbReference>
<feature type="compositionally biased region" description="Basic and acidic residues" evidence="22">
    <location>
        <begin position="544"/>
        <end position="568"/>
    </location>
</feature>
<keyword evidence="25" id="KW-1185">Reference proteome</keyword>
<comment type="catalytic activity">
    <reaction evidence="17 18">
        <text>L-seryl-[protein] + ATP = O-phospho-L-seryl-[protein] + ADP + H(+)</text>
        <dbReference type="Rhea" id="RHEA:17989"/>
        <dbReference type="Rhea" id="RHEA-COMP:9863"/>
        <dbReference type="Rhea" id="RHEA-COMP:11604"/>
        <dbReference type="ChEBI" id="CHEBI:15378"/>
        <dbReference type="ChEBI" id="CHEBI:29999"/>
        <dbReference type="ChEBI" id="CHEBI:30616"/>
        <dbReference type="ChEBI" id="CHEBI:83421"/>
        <dbReference type="ChEBI" id="CHEBI:456216"/>
        <dbReference type="EC" id="2.7.11.1"/>
    </reaction>
</comment>
<protein>
    <recommendedName>
        <fullName evidence="5 18">Serine/threonine-protein kinase RIO1</fullName>
        <ecNumber evidence="4 18">2.7.11.1</ecNumber>
    </recommendedName>
</protein>
<dbReference type="GO" id="GO:0005524">
    <property type="term" value="F:ATP binding"/>
    <property type="evidence" value="ECO:0007669"/>
    <property type="project" value="UniProtKB-KW"/>
</dbReference>
<keyword evidence="6" id="KW-0963">Cytoplasm</keyword>
<dbReference type="InterPro" id="IPR018934">
    <property type="entry name" value="RIO_dom"/>
</dbReference>
<feature type="binding site" evidence="20">
    <location>
        <position position="286"/>
    </location>
    <ligand>
        <name>ATP</name>
        <dbReference type="ChEBI" id="CHEBI:30616"/>
    </ligand>
</feature>
<evidence type="ECO:0000256" key="18">
    <source>
        <dbReference type="PIRNR" id="PIRNR038147"/>
    </source>
</evidence>
<evidence type="ECO:0000313" key="24">
    <source>
        <dbReference type="EMBL" id="OXA47074.1"/>
    </source>
</evidence>
<comment type="caution">
    <text evidence="24">The sequence shown here is derived from an EMBL/GenBank/DDBJ whole genome shotgun (WGS) entry which is preliminary data.</text>
</comment>
<feature type="active site" description="Proton acceptor" evidence="19">
    <location>
        <position position="348"/>
    </location>
</feature>
<dbReference type="Gene3D" id="3.30.200.20">
    <property type="entry name" value="Phosphorylase Kinase, domain 1"/>
    <property type="match status" value="1"/>
</dbReference>
<evidence type="ECO:0000256" key="22">
    <source>
        <dbReference type="SAM" id="MobiDB-lite"/>
    </source>
</evidence>
<keyword evidence="9 18" id="KW-0808">Transferase</keyword>
<evidence type="ECO:0000256" key="12">
    <source>
        <dbReference type="ARBA" id="ARBA00022777"/>
    </source>
</evidence>
<keyword evidence="14 18" id="KW-0067">ATP-binding</keyword>
<dbReference type="SUPFAM" id="SSF56112">
    <property type="entry name" value="Protein kinase-like (PK-like)"/>
    <property type="match status" value="1"/>
</dbReference>
<evidence type="ECO:0000256" key="17">
    <source>
        <dbReference type="ARBA" id="ARBA00048679"/>
    </source>
</evidence>
<feature type="binding site" evidence="21">
    <location>
        <position position="353"/>
    </location>
    <ligand>
        <name>Mg(2+)</name>
        <dbReference type="ChEBI" id="CHEBI:18420"/>
    </ligand>
</feature>
<dbReference type="EC" id="2.7.11.1" evidence="4 18"/>
<evidence type="ECO:0000256" key="6">
    <source>
        <dbReference type="ARBA" id="ARBA00022490"/>
    </source>
</evidence>
<dbReference type="EMBL" id="LNIX01000014">
    <property type="protein sequence ID" value="OXA47074.1"/>
    <property type="molecule type" value="Genomic_DNA"/>
</dbReference>
<evidence type="ECO:0000256" key="2">
    <source>
        <dbReference type="ARBA" id="ARBA00004496"/>
    </source>
</evidence>
<dbReference type="Gene3D" id="1.10.510.10">
    <property type="entry name" value="Transferase(Phosphotransferase) domain 1"/>
    <property type="match status" value="1"/>
</dbReference>
<feature type="compositionally biased region" description="Basic and acidic residues" evidence="22">
    <location>
        <begin position="57"/>
        <end position="70"/>
    </location>
</feature>
<feature type="region of interest" description="Disordered" evidence="22">
    <location>
        <begin position="54"/>
        <end position="85"/>
    </location>
</feature>
<dbReference type="InterPro" id="IPR000687">
    <property type="entry name" value="RIO_kinase"/>
</dbReference>
<dbReference type="InterPro" id="IPR017407">
    <property type="entry name" value="Ser/Thr_kinase_Rio1"/>
</dbReference>
<keyword evidence="13" id="KW-0378">Hydrolase</keyword>
<evidence type="ECO:0000256" key="5">
    <source>
        <dbReference type="ARBA" id="ARBA00016038"/>
    </source>
</evidence>
<evidence type="ECO:0000256" key="14">
    <source>
        <dbReference type="ARBA" id="ARBA00022840"/>
    </source>
</evidence>
<evidence type="ECO:0000256" key="20">
    <source>
        <dbReference type="PIRSR" id="PIRSR038147-2"/>
    </source>
</evidence>
<dbReference type="AlphaFoldDB" id="A0A226DQF0"/>
<reference evidence="24 25" key="1">
    <citation type="submission" date="2015-12" db="EMBL/GenBank/DDBJ databases">
        <title>The genome of Folsomia candida.</title>
        <authorList>
            <person name="Faddeeva A."/>
            <person name="Derks M.F."/>
            <person name="Anvar Y."/>
            <person name="Smit S."/>
            <person name="Van Straalen N."/>
            <person name="Roelofs D."/>
        </authorList>
    </citation>
    <scope>NUCLEOTIDE SEQUENCE [LARGE SCALE GENOMIC DNA]</scope>
    <source>
        <strain evidence="24 25">VU population</strain>
        <tissue evidence="24">Whole body</tissue>
    </source>
</reference>
<dbReference type="FunFam" id="3.30.200.20:FF:000148">
    <property type="entry name" value="Serine/threonine-protein kinase RIO1"/>
    <property type="match status" value="1"/>
</dbReference>
<feature type="region of interest" description="Disordered" evidence="22">
    <location>
        <begin position="485"/>
        <end position="589"/>
    </location>
</feature>
<dbReference type="PANTHER" id="PTHR45723">
    <property type="entry name" value="SERINE/THREONINE-PROTEIN KINASE RIO1"/>
    <property type="match status" value="1"/>
</dbReference>
<dbReference type="GO" id="GO:0005737">
    <property type="term" value="C:cytoplasm"/>
    <property type="evidence" value="ECO:0007669"/>
    <property type="project" value="UniProtKB-SubCell"/>
</dbReference>
<dbReference type="Pfam" id="PF01163">
    <property type="entry name" value="RIO1"/>
    <property type="match status" value="1"/>
</dbReference>
<evidence type="ECO:0000256" key="9">
    <source>
        <dbReference type="ARBA" id="ARBA00022679"/>
    </source>
</evidence>
<dbReference type="GO" id="GO:0016787">
    <property type="term" value="F:hydrolase activity"/>
    <property type="evidence" value="ECO:0007669"/>
    <property type="project" value="UniProtKB-KW"/>
</dbReference>
<evidence type="ECO:0000256" key="3">
    <source>
        <dbReference type="ARBA" id="ARBA00009196"/>
    </source>
</evidence>
<keyword evidence="12 18" id="KW-0418">Kinase</keyword>
<dbReference type="OMA" id="HPMSLDF"/>
<keyword evidence="7" id="KW-0690">Ribosome biogenesis</keyword>
<sequence length="589" mass="67722">MPKPISSGRWEVVVPPPSKFTPVAGQFEDDAEACSKAIEDDIIRKRNLEALFHAAGSHREDHEGSAKDETWDNEEDNNQLDSDIDDDDYHFYGEKVTGPNSQKQHDGVSSEEFLKKFVSRIKIEKYEGVGSLPSGAGNKIITSSKKITANRQKVKDKQDRATVEQVMDPRTRMILYKLLSSEKIVSIDGCISTGKEANVYHATGSDDKSYAIKIFKTSILTFKARDKYVSGEFRFRQGYCKKNPRKMVRLWAEKEYRNLLRIHSAGTVLVPQPRLLKSHVLVMDFIGSLGWPSPLLKDVKFENIEFEETEQVNDTLLNPVQVLLKKLYRDSLIILYRLYNHCKLVHADFSEFNLILKDNKDLYVIDVSQSVEHDHPRSFDFLKSDIKNVQEFFGKTILVGDFKEIFEFVTSPNVDDNNYLEKLEDLLSRAKKWENLDVTTEVFRQSYIPRKMEEVVHFERDYDKAKKGEVELIYTSVMGMKPDFSGPISENSSNADDVIPKVIDPNCSSLQRDKENSEESESESDSSTNSEQNAESKFSSAARPKGETSEQKRERKKQVKQERAEKRQTKIKKHVKKRQEKIAHHNSKK</sequence>
<comment type="subcellular location">
    <subcellularLocation>
        <location evidence="2">Cytoplasm</location>
    </subcellularLocation>
</comment>
<comment type="cofactor">
    <cofactor evidence="1 21">
        <name>Mg(2+)</name>
        <dbReference type="ChEBI" id="CHEBI:18420"/>
    </cofactor>
</comment>
<dbReference type="SMART" id="SM00090">
    <property type="entry name" value="RIO"/>
    <property type="match status" value="1"/>
</dbReference>
<dbReference type="CDD" id="cd05147">
    <property type="entry name" value="RIO1_euk"/>
    <property type="match status" value="1"/>
</dbReference>
<keyword evidence="10" id="KW-0479">Metal-binding</keyword>
<evidence type="ECO:0000259" key="23">
    <source>
        <dbReference type="SMART" id="SM00090"/>
    </source>
</evidence>
<feature type="binding site" evidence="21">
    <location>
        <position position="366"/>
    </location>
    <ligand>
        <name>Mg(2+)</name>
        <dbReference type="ChEBI" id="CHEBI:18420"/>
    </ligand>
</feature>
<evidence type="ECO:0000256" key="19">
    <source>
        <dbReference type="PIRSR" id="PIRSR038147-1"/>
    </source>
</evidence>
<keyword evidence="11 18" id="KW-0547">Nucleotide-binding</keyword>
<comment type="catalytic activity">
    <reaction evidence="16 18">
        <text>L-threonyl-[protein] + ATP = O-phospho-L-threonyl-[protein] + ADP + H(+)</text>
        <dbReference type="Rhea" id="RHEA:46608"/>
        <dbReference type="Rhea" id="RHEA-COMP:11060"/>
        <dbReference type="Rhea" id="RHEA-COMP:11605"/>
        <dbReference type="ChEBI" id="CHEBI:15378"/>
        <dbReference type="ChEBI" id="CHEBI:30013"/>
        <dbReference type="ChEBI" id="CHEBI:30616"/>
        <dbReference type="ChEBI" id="CHEBI:61977"/>
        <dbReference type="ChEBI" id="CHEBI:456216"/>
        <dbReference type="EC" id="2.7.11.1"/>
    </reaction>
</comment>
<dbReference type="GO" id="GO:0046872">
    <property type="term" value="F:metal ion binding"/>
    <property type="evidence" value="ECO:0007669"/>
    <property type="project" value="UniProtKB-KW"/>
</dbReference>
<dbReference type="STRING" id="158441.A0A226DQF0"/>
<accession>A0A226DQF0</accession>
<evidence type="ECO:0000313" key="25">
    <source>
        <dbReference type="Proteomes" id="UP000198287"/>
    </source>
</evidence>
<dbReference type="OrthoDB" id="205248at2759"/>
<evidence type="ECO:0000256" key="15">
    <source>
        <dbReference type="ARBA" id="ARBA00022842"/>
    </source>
</evidence>
<dbReference type="PIRSF" id="PIRSF038147">
    <property type="entry name" value="Ser/Thr_PK_RIO1"/>
    <property type="match status" value="1"/>
</dbReference>
<evidence type="ECO:0000256" key="11">
    <source>
        <dbReference type="ARBA" id="ARBA00022741"/>
    </source>
</evidence>
<dbReference type="InterPro" id="IPR011009">
    <property type="entry name" value="Kinase-like_dom_sf"/>
</dbReference>
<evidence type="ECO:0000256" key="10">
    <source>
        <dbReference type="ARBA" id="ARBA00022723"/>
    </source>
</evidence>
<dbReference type="GO" id="GO:0004674">
    <property type="term" value="F:protein serine/threonine kinase activity"/>
    <property type="evidence" value="ECO:0007669"/>
    <property type="project" value="UniProtKB-KW"/>
</dbReference>
<feature type="compositionally biased region" description="Acidic residues" evidence="22">
    <location>
        <begin position="71"/>
        <end position="85"/>
    </location>
</feature>
<dbReference type="Proteomes" id="UP000198287">
    <property type="component" value="Unassembled WGS sequence"/>
</dbReference>
<evidence type="ECO:0000256" key="16">
    <source>
        <dbReference type="ARBA" id="ARBA00047899"/>
    </source>
</evidence>
<evidence type="ECO:0000256" key="4">
    <source>
        <dbReference type="ARBA" id="ARBA00012513"/>
    </source>
</evidence>
<evidence type="ECO:0000256" key="21">
    <source>
        <dbReference type="PIRSR" id="PIRSR038147-3"/>
    </source>
</evidence>